<comment type="similarity">
    <text evidence="1 2">Belongs to the OSBP family.</text>
</comment>
<dbReference type="PROSITE" id="PS01013">
    <property type="entry name" value="OSBP"/>
    <property type="match status" value="1"/>
</dbReference>
<dbReference type="EMBL" id="SKBQ01000012">
    <property type="protein sequence ID" value="TPX17810.1"/>
    <property type="molecule type" value="Genomic_DNA"/>
</dbReference>
<reference evidence="4 5" key="1">
    <citation type="submission" date="2019-06" db="EMBL/GenBank/DDBJ databases">
        <title>Draft genome sequence of the filamentous fungus Phialemoniopsis curvata isolated from diesel fuel.</title>
        <authorList>
            <person name="Varaljay V.A."/>
            <person name="Lyon W.J."/>
            <person name="Crouch A.L."/>
            <person name="Drake C.E."/>
            <person name="Hollomon J.M."/>
            <person name="Nadeau L.J."/>
            <person name="Nunn H.S."/>
            <person name="Stevenson B.S."/>
            <person name="Bojanowski C.L."/>
            <person name="Crookes-Goodson W.J."/>
        </authorList>
    </citation>
    <scope>NUCLEOTIDE SEQUENCE [LARGE SCALE GENOMIC DNA]</scope>
    <source>
        <strain evidence="4 5">D216</strain>
    </source>
</reference>
<feature type="region of interest" description="Disordered" evidence="3">
    <location>
        <begin position="1"/>
        <end position="20"/>
    </location>
</feature>
<dbReference type="PANTHER" id="PTHR10972:SF92">
    <property type="entry name" value="OXYSTEROL BINDING PROTEIN"/>
    <property type="match status" value="1"/>
</dbReference>
<gene>
    <name evidence="4" type="ORF">E0L32_002911</name>
</gene>
<protein>
    <recommendedName>
        <fullName evidence="6">Oxysterol-binding protein</fullName>
    </recommendedName>
</protein>
<accession>A0A507BM65</accession>
<dbReference type="Proteomes" id="UP000319257">
    <property type="component" value="Unassembled WGS sequence"/>
</dbReference>
<evidence type="ECO:0008006" key="6">
    <source>
        <dbReference type="Google" id="ProtNLM"/>
    </source>
</evidence>
<dbReference type="InterPro" id="IPR037239">
    <property type="entry name" value="OSBP_sf"/>
</dbReference>
<proteinExistence type="inferred from homology"/>
<dbReference type="Pfam" id="PF01237">
    <property type="entry name" value="Oxysterol_BP"/>
    <property type="match status" value="2"/>
</dbReference>
<sequence>MALGVTAMESCSSPTAGEHKSSFPHFVDLVKLLGTIKGDLANITAPPHFLAPCSVVENPRCWAQHPKLFVAAAAEDEPQRRMLQVLRLFLAALRSDLYVGGGPGVSIKKPLNAFLGELFLASWADPDSAATTKLVVEQVSHHPPITAVHIAAPEHGVRADSYARVEMTFKGMVHIRRIGHAMIHLDELNEDYLLPFPDVQIRGFLGGCLYPEMVGTYKIISSSGYESEIKFSGLGFLGGGKKNYFEARVYNARDPKTNLYEASGVWSEGWQVKDVGTGEIIETYEVDAAANRPAPMDIASVEEQDPWESQRAWKDVVSALKHGELRHASEAKHRLEEGQRHMRAEERKHHETWQPLLFHSIPGEEHDIFHRLTKGTKWTLSDAMTKGVWKFNGETEMEKTQRPYRGGKTPLG</sequence>
<name>A0A507BM65_9PEZI</name>
<dbReference type="InParanoid" id="A0A507BM65"/>
<dbReference type="PANTHER" id="PTHR10972">
    <property type="entry name" value="OXYSTEROL-BINDING PROTEIN-RELATED"/>
    <property type="match status" value="1"/>
</dbReference>
<dbReference type="Gene3D" id="2.40.160.120">
    <property type="match status" value="1"/>
</dbReference>
<dbReference type="Gene3D" id="3.30.70.3490">
    <property type="match status" value="1"/>
</dbReference>
<comment type="caution">
    <text evidence="4">The sequence shown here is derived from an EMBL/GenBank/DDBJ whole genome shotgun (WGS) entry which is preliminary data.</text>
</comment>
<keyword evidence="5" id="KW-1185">Reference proteome</keyword>
<dbReference type="GO" id="GO:0016020">
    <property type="term" value="C:membrane"/>
    <property type="evidence" value="ECO:0007669"/>
    <property type="project" value="TreeGrafter"/>
</dbReference>
<dbReference type="GO" id="GO:0008142">
    <property type="term" value="F:oxysterol binding"/>
    <property type="evidence" value="ECO:0007669"/>
    <property type="project" value="TreeGrafter"/>
</dbReference>
<dbReference type="InterPro" id="IPR018494">
    <property type="entry name" value="Oxysterol-bd_CS"/>
</dbReference>
<dbReference type="AlphaFoldDB" id="A0A507BM65"/>
<dbReference type="SUPFAM" id="SSF144000">
    <property type="entry name" value="Oxysterol-binding protein-like"/>
    <property type="match status" value="1"/>
</dbReference>
<evidence type="ECO:0000313" key="4">
    <source>
        <dbReference type="EMBL" id="TPX17810.1"/>
    </source>
</evidence>
<organism evidence="4 5">
    <name type="scientific">Thyridium curvatum</name>
    <dbReference type="NCBI Taxonomy" id="1093900"/>
    <lineage>
        <taxon>Eukaryota</taxon>
        <taxon>Fungi</taxon>
        <taxon>Dikarya</taxon>
        <taxon>Ascomycota</taxon>
        <taxon>Pezizomycotina</taxon>
        <taxon>Sordariomycetes</taxon>
        <taxon>Sordariomycetidae</taxon>
        <taxon>Thyridiales</taxon>
        <taxon>Thyridiaceae</taxon>
        <taxon>Thyridium</taxon>
    </lineage>
</organism>
<evidence type="ECO:0000256" key="2">
    <source>
        <dbReference type="RuleBase" id="RU003844"/>
    </source>
</evidence>
<evidence type="ECO:0000256" key="1">
    <source>
        <dbReference type="ARBA" id="ARBA00008842"/>
    </source>
</evidence>
<dbReference type="GO" id="GO:0005829">
    <property type="term" value="C:cytosol"/>
    <property type="evidence" value="ECO:0007669"/>
    <property type="project" value="TreeGrafter"/>
</dbReference>
<dbReference type="RefSeq" id="XP_030999521.1">
    <property type="nucleotide sequence ID" value="XM_031137153.1"/>
</dbReference>
<dbReference type="InterPro" id="IPR000648">
    <property type="entry name" value="Oxysterol-bd"/>
</dbReference>
<dbReference type="STRING" id="1093900.A0A507BM65"/>
<dbReference type="GeneID" id="41970358"/>
<evidence type="ECO:0000313" key="5">
    <source>
        <dbReference type="Proteomes" id="UP000319257"/>
    </source>
</evidence>
<dbReference type="OrthoDB" id="14833at2759"/>
<evidence type="ECO:0000256" key="3">
    <source>
        <dbReference type="SAM" id="MobiDB-lite"/>
    </source>
</evidence>
<dbReference type="Gene3D" id="1.10.287.2720">
    <property type="match status" value="1"/>
</dbReference>